<dbReference type="PANTHER" id="PTHR38075">
    <property type="entry name" value="DUF4139 DOMAIN-CONTAINING PROTEIN"/>
    <property type="match status" value="1"/>
</dbReference>
<feature type="signal peptide" evidence="1">
    <location>
        <begin position="1"/>
        <end position="32"/>
    </location>
</feature>
<feature type="chain" id="PRO_5046702412" description="DUF4139 domain-containing protein" evidence="1">
    <location>
        <begin position="33"/>
        <end position="469"/>
    </location>
</feature>
<protein>
    <recommendedName>
        <fullName evidence="4">DUF4139 domain-containing protein</fullName>
    </recommendedName>
</protein>
<name>A0ABT0PBG7_9GAMM</name>
<gene>
    <name evidence="2" type="ORF">M3P05_01500</name>
</gene>
<evidence type="ECO:0000313" key="3">
    <source>
        <dbReference type="Proteomes" id="UP001203338"/>
    </source>
</evidence>
<evidence type="ECO:0000313" key="2">
    <source>
        <dbReference type="EMBL" id="MCL6268628.1"/>
    </source>
</evidence>
<proteinExistence type="predicted"/>
<sequence>MTKPMRLIRGQVKALSLVMVPLALAVSSGSWAASVSVDMEKATSTQLTMYSGQTLVSQALDKKLPAGESTLRLRPDFDHWDLPTLQLAARDGSRQHLPDSIFWRRTISDHDQLMQQLVGQQVELKRSGTGSSIKGTLIDWQQGAGVLLLDDGRQDIFQWDNGMSVRTVGTNALPVQKFAPMLEASFSLQQPSKAVNLTYLNHGLQYGNQYRMVTVPADSTLDLNLSAHLVNNSLTSYGSATLQLASGDLGRNSGGGQFMSRKMVTMAAEADMGAERQRFGDLLFIDVPGKYTLPAGGELNVPLLNQKGSSYTSRYKYSFYGNSHPGNRSVKEHPRRTLAFNAEGDLPAGPLQVLEKDREGSLKIVNFGSIPQTSAGQPVEIALGEAYTLTVERRRLATRQYDSSWKADWQLTVTNSQERDADLLIEDTDYSLMKVEPDKGARADKGLLSVSIPAGKTVTVTFTSTYRKN</sequence>
<evidence type="ECO:0008006" key="4">
    <source>
        <dbReference type="Google" id="ProtNLM"/>
    </source>
</evidence>
<evidence type="ECO:0000256" key="1">
    <source>
        <dbReference type="SAM" id="SignalP"/>
    </source>
</evidence>
<organism evidence="2 3">
    <name type="scientific">Parendozoicomonas callyspongiae</name>
    <dbReference type="NCBI Taxonomy" id="2942213"/>
    <lineage>
        <taxon>Bacteria</taxon>
        <taxon>Pseudomonadati</taxon>
        <taxon>Pseudomonadota</taxon>
        <taxon>Gammaproteobacteria</taxon>
        <taxon>Oceanospirillales</taxon>
        <taxon>Endozoicomonadaceae</taxon>
        <taxon>Parendozoicomonas</taxon>
    </lineage>
</organism>
<keyword evidence="3" id="KW-1185">Reference proteome</keyword>
<reference evidence="2 3" key="1">
    <citation type="submission" date="2022-05" db="EMBL/GenBank/DDBJ databases">
        <authorList>
            <person name="Park J.-S."/>
        </authorList>
    </citation>
    <scope>NUCLEOTIDE SEQUENCE [LARGE SCALE GENOMIC DNA]</scope>
    <source>
        <strain evidence="2 3">2012CJ34-2</strain>
    </source>
</reference>
<comment type="caution">
    <text evidence="2">The sequence shown here is derived from an EMBL/GenBank/DDBJ whole genome shotgun (WGS) entry which is preliminary data.</text>
</comment>
<dbReference type="Proteomes" id="UP001203338">
    <property type="component" value="Unassembled WGS sequence"/>
</dbReference>
<dbReference type="RefSeq" id="WP_249697467.1">
    <property type="nucleotide sequence ID" value="NZ_JAMFLX010000002.1"/>
</dbReference>
<dbReference type="EMBL" id="JAMFLX010000002">
    <property type="protein sequence ID" value="MCL6268628.1"/>
    <property type="molecule type" value="Genomic_DNA"/>
</dbReference>
<accession>A0ABT0PBG7</accession>
<dbReference type="PANTHER" id="PTHR38075:SF1">
    <property type="entry name" value="DUF4139 DOMAIN-CONTAINING PROTEIN"/>
    <property type="match status" value="1"/>
</dbReference>
<keyword evidence="1" id="KW-0732">Signal</keyword>